<evidence type="ECO:0000256" key="4">
    <source>
        <dbReference type="ARBA" id="ARBA00022801"/>
    </source>
</evidence>
<dbReference type="InterPro" id="IPR040921">
    <property type="entry name" value="Peptidase_S66C"/>
</dbReference>
<dbReference type="AlphaFoldDB" id="A0A1M7Y121"/>
<organism evidence="9 10">
    <name type="scientific">Desulfopila aestuarii DSM 18488</name>
    <dbReference type="NCBI Taxonomy" id="1121416"/>
    <lineage>
        <taxon>Bacteria</taxon>
        <taxon>Pseudomonadati</taxon>
        <taxon>Thermodesulfobacteriota</taxon>
        <taxon>Desulfobulbia</taxon>
        <taxon>Desulfobulbales</taxon>
        <taxon>Desulfocapsaceae</taxon>
        <taxon>Desulfopila</taxon>
    </lineage>
</organism>
<keyword evidence="10" id="KW-1185">Reference proteome</keyword>
<evidence type="ECO:0000256" key="2">
    <source>
        <dbReference type="ARBA" id="ARBA00022645"/>
    </source>
</evidence>
<name>A0A1M7Y121_9BACT</name>
<dbReference type="EMBL" id="FRFE01000004">
    <property type="protein sequence ID" value="SHO45334.1"/>
    <property type="molecule type" value="Genomic_DNA"/>
</dbReference>
<dbReference type="CDD" id="cd07025">
    <property type="entry name" value="Peptidase_S66"/>
    <property type="match status" value="1"/>
</dbReference>
<feature type="active site" description="Charge relay system" evidence="6">
    <location>
        <position position="209"/>
    </location>
</feature>
<dbReference type="Pfam" id="PF02016">
    <property type="entry name" value="Peptidase_S66"/>
    <property type="match status" value="1"/>
</dbReference>
<dbReference type="OrthoDB" id="9807329at2"/>
<dbReference type="InterPro" id="IPR027478">
    <property type="entry name" value="LdcA_N"/>
</dbReference>
<dbReference type="SUPFAM" id="SSF141986">
    <property type="entry name" value="LD-carboxypeptidase A C-terminal domain-like"/>
    <property type="match status" value="1"/>
</dbReference>
<dbReference type="Pfam" id="PF17676">
    <property type="entry name" value="Peptidase_S66C"/>
    <property type="match status" value="1"/>
</dbReference>
<gene>
    <name evidence="9" type="ORF">SAMN02745220_01046</name>
</gene>
<evidence type="ECO:0000259" key="8">
    <source>
        <dbReference type="Pfam" id="PF17676"/>
    </source>
</evidence>
<sequence>MRVQAIAPPPLERGDVIGIVAPAGQISDLQRFQRGIAILAEMGFEPRFPREMWPGTGYLADSDKMRAREFHEIFADTEIKGVMAARGGYGCLRTLGHLNFPLLRQAPKALVGFSDITLLLNQAALQVNMISFHGPVVTSLSDSSNESLERLYNCLTGNWQRSVAPAKLEVLRGEQNTEGRLFGGNLCSIMTFLGTPYDFDWQNCIVLLEDIGEPLYRIDRMLTQLALAGKFSQAAGIILGDFTLSSDQDTLEKMRYTEYVWQRVLELTAGSGIPVWGNFPSGHCQENITLPVGAHAVMDSGRGELSFS</sequence>
<feature type="domain" description="LD-carboxypeptidase N-terminal" evidence="7">
    <location>
        <begin position="17"/>
        <end position="134"/>
    </location>
</feature>
<keyword evidence="3" id="KW-0645">Protease</keyword>
<dbReference type="PANTHER" id="PTHR30237:SF2">
    <property type="entry name" value="MUREIN TETRAPEPTIDE CARBOXYPEPTIDASE"/>
    <property type="match status" value="1"/>
</dbReference>
<reference evidence="9 10" key="1">
    <citation type="submission" date="2016-12" db="EMBL/GenBank/DDBJ databases">
        <authorList>
            <person name="Song W.-J."/>
            <person name="Kurnit D.M."/>
        </authorList>
    </citation>
    <scope>NUCLEOTIDE SEQUENCE [LARGE SCALE GENOMIC DNA]</scope>
    <source>
        <strain evidence="9 10">DSM 18488</strain>
    </source>
</reference>
<feature type="domain" description="LD-carboxypeptidase C-terminal" evidence="8">
    <location>
        <begin position="178"/>
        <end position="296"/>
    </location>
</feature>
<dbReference type="Gene3D" id="3.40.50.10740">
    <property type="entry name" value="Class I glutamine amidotransferase-like"/>
    <property type="match status" value="1"/>
</dbReference>
<keyword evidence="2 9" id="KW-0121">Carboxypeptidase</keyword>
<dbReference type="PIRSF" id="PIRSF028757">
    <property type="entry name" value="LD-carboxypeptidase"/>
    <property type="match status" value="1"/>
</dbReference>
<dbReference type="InterPro" id="IPR040449">
    <property type="entry name" value="Peptidase_S66_N"/>
</dbReference>
<evidence type="ECO:0000256" key="5">
    <source>
        <dbReference type="ARBA" id="ARBA00022825"/>
    </source>
</evidence>
<keyword evidence="4" id="KW-0378">Hydrolase</keyword>
<dbReference type="InterPro" id="IPR027461">
    <property type="entry name" value="Carboxypeptidase_A_C_sf"/>
</dbReference>
<dbReference type="PANTHER" id="PTHR30237">
    <property type="entry name" value="MURAMOYLTETRAPEPTIDE CARBOXYPEPTIDASE"/>
    <property type="match status" value="1"/>
</dbReference>
<evidence type="ECO:0000313" key="9">
    <source>
        <dbReference type="EMBL" id="SHO45334.1"/>
    </source>
</evidence>
<dbReference type="Gene3D" id="3.50.30.60">
    <property type="entry name" value="LD-carboxypeptidase A C-terminal domain-like"/>
    <property type="match status" value="1"/>
</dbReference>
<dbReference type="Proteomes" id="UP000184603">
    <property type="component" value="Unassembled WGS sequence"/>
</dbReference>
<dbReference type="GO" id="GO:0006508">
    <property type="term" value="P:proteolysis"/>
    <property type="evidence" value="ECO:0007669"/>
    <property type="project" value="UniProtKB-KW"/>
</dbReference>
<dbReference type="STRING" id="1121416.SAMN02745220_01046"/>
<keyword evidence="5" id="KW-0720">Serine protease</keyword>
<evidence type="ECO:0000256" key="3">
    <source>
        <dbReference type="ARBA" id="ARBA00022670"/>
    </source>
</evidence>
<proteinExistence type="inferred from homology"/>
<evidence type="ECO:0000259" key="7">
    <source>
        <dbReference type="Pfam" id="PF02016"/>
    </source>
</evidence>
<dbReference type="GO" id="GO:0008236">
    <property type="term" value="F:serine-type peptidase activity"/>
    <property type="evidence" value="ECO:0007669"/>
    <property type="project" value="UniProtKB-KW"/>
</dbReference>
<accession>A0A1M7Y121</accession>
<evidence type="ECO:0000256" key="1">
    <source>
        <dbReference type="ARBA" id="ARBA00010233"/>
    </source>
</evidence>
<comment type="similarity">
    <text evidence="1">Belongs to the peptidase S66 family.</text>
</comment>
<evidence type="ECO:0000313" key="10">
    <source>
        <dbReference type="Proteomes" id="UP000184603"/>
    </source>
</evidence>
<dbReference type="GO" id="GO:0004180">
    <property type="term" value="F:carboxypeptidase activity"/>
    <property type="evidence" value="ECO:0007669"/>
    <property type="project" value="UniProtKB-KW"/>
</dbReference>
<dbReference type="InterPro" id="IPR003507">
    <property type="entry name" value="S66_fam"/>
</dbReference>
<protein>
    <submittedName>
        <fullName evidence="9">Muramoyltetrapeptide carboxypeptidase</fullName>
    </submittedName>
</protein>
<evidence type="ECO:0000256" key="6">
    <source>
        <dbReference type="PIRSR" id="PIRSR028757-1"/>
    </source>
</evidence>
<feature type="active site" description="Nucleophile" evidence="6">
    <location>
        <position position="114"/>
    </location>
</feature>
<dbReference type="SUPFAM" id="SSF52317">
    <property type="entry name" value="Class I glutamine amidotransferase-like"/>
    <property type="match status" value="1"/>
</dbReference>
<dbReference type="InterPro" id="IPR029062">
    <property type="entry name" value="Class_I_gatase-like"/>
</dbReference>
<feature type="active site" description="Charge relay system" evidence="6">
    <location>
        <position position="283"/>
    </location>
</feature>
<dbReference type="RefSeq" id="WP_073612396.1">
    <property type="nucleotide sequence ID" value="NZ_FRFE01000004.1"/>
</dbReference>